<evidence type="ECO:0000313" key="1">
    <source>
        <dbReference type="EMBL" id="GAA0696020.1"/>
    </source>
</evidence>
<gene>
    <name evidence="1" type="ORF">GCM10009104_24920</name>
</gene>
<comment type="caution">
    <text evidence="1">The sequence shown here is derived from an EMBL/GenBank/DDBJ whole genome shotgun (WGS) entry which is preliminary data.</text>
</comment>
<organism evidence="1 2">
    <name type="scientific">Marinobacterium maritimum</name>
    <dbReference type="NCBI Taxonomy" id="500162"/>
    <lineage>
        <taxon>Bacteria</taxon>
        <taxon>Pseudomonadati</taxon>
        <taxon>Pseudomonadota</taxon>
        <taxon>Gammaproteobacteria</taxon>
        <taxon>Oceanospirillales</taxon>
        <taxon>Oceanospirillaceae</taxon>
        <taxon>Marinobacterium</taxon>
    </lineage>
</organism>
<name>A0ABN1I809_9GAMM</name>
<sequence length="167" mass="19151">MHLTNTGPSVNNNDILRRLRYAFDFRDATMVEIFAAADHSVTQQQVVNWLRKEDDAAYCAATDTELALFLNGLINTRRGRREGEQPKPETRLSNNMILMKLKIALNMTSDDMLQTLQAAEFCLSKHELSAFMRKPGNKHYRECKDQVLRNFLMGVQRTFRPGTTPDA</sequence>
<dbReference type="InterPro" id="IPR009921">
    <property type="entry name" value="YehS-like"/>
</dbReference>
<reference evidence="1 2" key="1">
    <citation type="journal article" date="2019" name="Int. J. Syst. Evol. Microbiol.">
        <title>The Global Catalogue of Microorganisms (GCM) 10K type strain sequencing project: providing services to taxonomists for standard genome sequencing and annotation.</title>
        <authorList>
            <consortium name="The Broad Institute Genomics Platform"/>
            <consortium name="The Broad Institute Genome Sequencing Center for Infectious Disease"/>
            <person name="Wu L."/>
            <person name="Ma J."/>
        </authorList>
    </citation>
    <scope>NUCLEOTIDE SEQUENCE [LARGE SCALE GENOMIC DNA]</scope>
    <source>
        <strain evidence="1 2">JCM 15134</strain>
    </source>
</reference>
<evidence type="ECO:0000313" key="2">
    <source>
        <dbReference type="Proteomes" id="UP001499915"/>
    </source>
</evidence>
<dbReference type="EMBL" id="BAAAET010000003">
    <property type="protein sequence ID" value="GAA0696020.1"/>
    <property type="molecule type" value="Genomic_DNA"/>
</dbReference>
<dbReference type="Proteomes" id="UP001499915">
    <property type="component" value="Unassembled WGS sequence"/>
</dbReference>
<dbReference type="PANTHER" id="PTHR37805:SF1">
    <property type="entry name" value="CYTOPLASMIC PROTEIN"/>
    <property type="match status" value="1"/>
</dbReference>
<dbReference type="Pfam" id="PF07308">
    <property type="entry name" value="DUF1456"/>
    <property type="match status" value="2"/>
</dbReference>
<protein>
    <submittedName>
        <fullName evidence="1">DUF1456 family protein</fullName>
    </submittedName>
</protein>
<proteinExistence type="predicted"/>
<dbReference type="PANTHER" id="PTHR37805">
    <property type="entry name" value="CYTOPLASMIC PROTEIN-RELATED"/>
    <property type="match status" value="1"/>
</dbReference>
<dbReference type="RefSeq" id="WP_425543408.1">
    <property type="nucleotide sequence ID" value="NZ_BAAAET010000003.1"/>
</dbReference>
<keyword evidence="2" id="KW-1185">Reference proteome</keyword>
<accession>A0ABN1I809</accession>